<evidence type="ECO:0000313" key="2">
    <source>
        <dbReference type="Proteomes" id="UP000269154"/>
    </source>
</evidence>
<protein>
    <submittedName>
        <fullName evidence="1">Uncharacterized protein</fullName>
    </submittedName>
</protein>
<evidence type="ECO:0000313" key="1">
    <source>
        <dbReference type="EMBL" id="RQH13856.1"/>
    </source>
</evidence>
<gene>
    <name evidence="1" type="ORF">D5R40_34450</name>
</gene>
<dbReference type="AlphaFoldDB" id="A0A3N6QMK6"/>
<feature type="non-terminal residue" evidence="1">
    <location>
        <position position="1"/>
    </location>
</feature>
<reference evidence="1 2" key="1">
    <citation type="journal article" date="2018" name="ACS Chem. Biol.">
        <title>Ketoreductase domain dysfunction expands chemodiversity: malyngamide biosynthesis in the cyanobacterium Okeania hirsuta.</title>
        <authorList>
            <person name="Moss N.A."/>
            <person name="Leao T."/>
            <person name="Rankin M."/>
            <person name="McCullough T.M."/>
            <person name="Qu P."/>
            <person name="Korobeynikov A."/>
            <person name="Smith J.L."/>
            <person name="Gerwick L."/>
            <person name="Gerwick W.H."/>
        </authorList>
    </citation>
    <scope>NUCLEOTIDE SEQUENCE [LARGE SCALE GENOMIC DNA]</scope>
    <source>
        <strain evidence="1 2">PAB10Feb10-1</strain>
    </source>
</reference>
<sequence length="95" mass="10699">GKSMIKLGKTIAEPPPPESGIPYPVFMKAGLKKASRRMKIGYAELEQCYGLLLDLFRKINKAHKDLVSYLDIPEEELDAEDLEQIKAVSLNLREP</sequence>
<name>A0A3N6QMK6_9CYAN</name>
<dbReference type="EMBL" id="RCBY01000610">
    <property type="protein sequence ID" value="RQH13856.1"/>
    <property type="molecule type" value="Genomic_DNA"/>
</dbReference>
<organism evidence="1 2">
    <name type="scientific">Okeania hirsuta</name>
    <dbReference type="NCBI Taxonomy" id="1458930"/>
    <lineage>
        <taxon>Bacteria</taxon>
        <taxon>Bacillati</taxon>
        <taxon>Cyanobacteriota</taxon>
        <taxon>Cyanophyceae</taxon>
        <taxon>Oscillatoriophycideae</taxon>
        <taxon>Oscillatoriales</taxon>
        <taxon>Microcoleaceae</taxon>
        <taxon>Okeania</taxon>
    </lineage>
</organism>
<proteinExistence type="predicted"/>
<accession>A0A3N6QMK6</accession>
<dbReference type="Proteomes" id="UP000269154">
    <property type="component" value="Unassembled WGS sequence"/>
</dbReference>
<keyword evidence="2" id="KW-1185">Reference proteome</keyword>
<comment type="caution">
    <text evidence="1">The sequence shown here is derived from an EMBL/GenBank/DDBJ whole genome shotgun (WGS) entry which is preliminary data.</text>
</comment>
<dbReference type="RefSeq" id="WP_205127866.1">
    <property type="nucleotide sequence ID" value="NZ_CAWOLW010000569.1"/>
</dbReference>